<dbReference type="PANTHER" id="PTHR45623:SF13">
    <property type="entry name" value="HELICASE PROTEIN MOM1"/>
    <property type="match status" value="1"/>
</dbReference>
<feature type="compositionally biased region" description="Basic and acidic residues" evidence="5">
    <location>
        <begin position="1"/>
        <end position="17"/>
    </location>
</feature>
<dbReference type="SUPFAM" id="SSF52540">
    <property type="entry name" value="P-loop containing nucleoside triphosphate hydrolases"/>
    <property type="match status" value="1"/>
</dbReference>
<dbReference type="Gene3D" id="3.40.50.10810">
    <property type="entry name" value="Tandem AAA-ATPase domain"/>
    <property type="match status" value="1"/>
</dbReference>
<sequence length="2026" mass="224928">MVNDTRSARKSKDEGKDQVSGVRKSARETSLSRQMTPSPQSMRKSKRLEKGTPPLTPTLKRKSERLGKYNTPSPLRRSDRGKKFFSSTSSASKRSGKELTLSELKRKKKNLIQVTMESEKAELDLEAVGMKRKKLNSRSFKALFKRQRIKEIVPDGDGELEGRDKLLDVCSDNSRGIGSETMGNGAGISDECIRRMVGKLRDESIDNASDGAPQKSICSLNQCHVDTENDVNMDSSHRDNVLDEPCSKYSHPRSSVRGKLDYPEGLPTNCSSTENMDASVSESSTCLAKAQYGSVCSDISEKCMRSRGMFYIIHRNLDLTIISVGKDVILSVAGATHSPSPSAQVFVGPLLKSLLMAPYLMGLRHHQCYREIWLYTWNCDSVKHAAQELFADEGCFPLCKWVAYNSPEQELCSCNPSVNEDRGSFSTRKDRSDHEAAVTSETAEKCDCRHLSTETQADFEMDGHGSVCALCCVGKGCKRCYHLCCLDPPLTDALPGVWHCPVCVKKKLLFGVHSVSKGVESVWDVREVEVSNAKGVRQRQYLVKYHGLAHVHNHWVPEKQLLLENPCLASDFIEKDQAVRWSTEWTVPHRLLRKRSIQDNIYIASSSVISVCNYEWLVKWHGLSYDHATWELDNADFLSSSLGQNLMKDYEIRCQKAKHEVNQRPASLAAESMHRKGSTVKLSELPASQSLVNDNYVLKNVNKLRECLFKCQNAVVFDDQERAMTIIFFLRSMSEICRPFLIVTASSSLSQWEAEFARLVPSVDVVVYSGNSDTRKGIRASEFYDEAGRLMLQVLLSSAEAVLEDRDRLRSIKWEAIVIDEYQHFGISNDLEQIKMFTTDCRILLVSGQITDTTAEYLKMLSLLESHGDLDKLGGLKSETNDNLCRLKDRLSHFIAYGSNSQVSKFLEYWVPVQISNYQLEQYCATLLSNSVTLCSCSKMICCDHPYLLDSSVQERLIAEQRAAELLDVGIKASGKLELLDMMLTEIHTQGLQVLVLFQLISGSGGVTSTGDILDDFLRQRFGKDSYERALMVGDWNPANDLRALQKISFGSKVEQIKVFSRATTDTLLSWGAVYLFSKLDEYHADGNSTLDSLNFSPGQLLLSEVTKEFQAILSENCENTDSNSVIAKVKLGVRSYSTNIPTLGEAKVQLKDGEVPNIFWRNLLDGKNYIWKHLRGPSPRNRKRINYFDGSPRKSPTKRDDVVKKRKKMVNDNLDPPLLQVELGADQVAQVAVAEGGPSTIKACNQSQNFQRDGNTSNNNPNGMSGHSSFGTEVPEGLSEERIVLSDEQKTLHSFLQGEMMRLCQSLKLSCFERRKVLGEMESRSDLWPLWTSERKRRMTEVSVRLECLSVDLSPEFYLQHEDVAHLVRRFLEYVIKNHHVNSNSPSILQAFQISLALGMTASSVKKQKIDKKDSLMLAKQLLNYQCTEVQAHSIYSILKSMYLQFSAKTVSLGRDCLLADDDIGKEPSNVDVGVGGKSANEEHAEGQILLQQKLALKDKATASDIENKIKKVQKKCDKRMKKLNQKHQEELQEFDRIWEEKRLKLETDHKLESAFIRSIHGQGSAEQSDAIDEERDKAAQWLAKAKACSSGVKAVNGPQSLGSQPEEDVVGGPQPSTHTNIMGPGAGDVIPVSGQHLEDQNPSKSCTRGDDIASISTPAEAIGCETSFENLATVNVQNEVGVSSGAMFGHVNQSKHSSDNEETVLANLPAPLEQVSDEIQSDDLIEEIQVEVLGNVSDEVVGHVDSVEERSASEKQSDKGSKITSPDALVSQRCRPDEAASGDLQDPRQPLVHSEQTVALPQVQQDKVDQSLVSAELQDLDEQAVENQSTLHIEIELVDTVDPVPSNLEATTEVELVDTVSPVPSNLEATVTDETVTPVLTNHEPPVTENSEQLHSGSLDESLNRNQSPSIEDHDEGRSSSQSAEPGGAEVPSHESISQSGENLEIHHNHLNTVPVSNVAPGQSAEFSALSQNDVATPQAVVSTAERPHQAVLQLGIDAGHLEDPATFSILLVNPLLGVRLHLC</sequence>
<dbReference type="InterPro" id="IPR038718">
    <property type="entry name" value="SNF2-like_sf"/>
</dbReference>
<feature type="region of interest" description="Disordered" evidence="5">
    <location>
        <begin position="1748"/>
        <end position="1791"/>
    </location>
</feature>
<dbReference type="InterPro" id="IPR000330">
    <property type="entry name" value="SNF2_N"/>
</dbReference>
<feature type="region of interest" description="Disordered" evidence="5">
    <location>
        <begin position="1250"/>
        <end position="1274"/>
    </location>
</feature>
<feature type="compositionally biased region" description="Polar residues" evidence="5">
    <location>
        <begin position="1250"/>
        <end position="1272"/>
    </location>
</feature>
<gene>
    <name evidence="7" type="ORF">DH2020_021204</name>
</gene>
<keyword evidence="4" id="KW-0539">Nucleus</keyword>
<feature type="region of interest" description="Disordered" evidence="5">
    <location>
        <begin position="229"/>
        <end position="262"/>
    </location>
</feature>
<evidence type="ECO:0000313" key="7">
    <source>
        <dbReference type="EMBL" id="KAK6144384.1"/>
    </source>
</evidence>
<dbReference type="InterPro" id="IPR027417">
    <property type="entry name" value="P-loop_NTPase"/>
</dbReference>
<comment type="subcellular location">
    <subcellularLocation>
        <location evidence="1">Nucleus</location>
    </subcellularLocation>
</comment>
<dbReference type="Pfam" id="PF00176">
    <property type="entry name" value="SNF2-rel_dom"/>
    <property type="match status" value="1"/>
</dbReference>
<feature type="region of interest" description="Disordered" evidence="5">
    <location>
        <begin position="1867"/>
        <end position="1942"/>
    </location>
</feature>
<comment type="caution">
    <text evidence="7">The sequence shown here is derived from an EMBL/GenBank/DDBJ whole genome shotgun (WGS) entry which is preliminary data.</text>
</comment>
<organism evidence="7 8">
    <name type="scientific">Rehmannia glutinosa</name>
    <name type="common">Chinese foxglove</name>
    <dbReference type="NCBI Taxonomy" id="99300"/>
    <lineage>
        <taxon>Eukaryota</taxon>
        <taxon>Viridiplantae</taxon>
        <taxon>Streptophyta</taxon>
        <taxon>Embryophyta</taxon>
        <taxon>Tracheophyta</taxon>
        <taxon>Spermatophyta</taxon>
        <taxon>Magnoliopsida</taxon>
        <taxon>eudicotyledons</taxon>
        <taxon>Gunneridae</taxon>
        <taxon>Pentapetalae</taxon>
        <taxon>asterids</taxon>
        <taxon>lamiids</taxon>
        <taxon>Lamiales</taxon>
        <taxon>Orobanchaceae</taxon>
        <taxon>Rehmannieae</taxon>
        <taxon>Rehmannia</taxon>
    </lineage>
</organism>
<feature type="compositionally biased region" description="Polar residues" evidence="5">
    <location>
        <begin position="1867"/>
        <end position="1882"/>
    </location>
</feature>
<evidence type="ECO:0000256" key="1">
    <source>
        <dbReference type="ARBA" id="ARBA00004123"/>
    </source>
</evidence>
<feature type="region of interest" description="Disordered" evidence="5">
    <location>
        <begin position="1182"/>
        <end position="1202"/>
    </location>
</feature>
<evidence type="ECO:0000256" key="5">
    <source>
        <dbReference type="SAM" id="MobiDB-lite"/>
    </source>
</evidence>
<feature type="region of interest" description="Disordered" evidence="5">
    <location>
        <begin position="1"/>
        <end position="99"/>
    </location>
</feature>
<feature type="compositionally biased region" description="Basic and acidic residues" evidence="5">
    <location>
        <begin position="1748"/>
        <end position="1763"/>
    </location>
</feature>
<feature type="compositionally biased region" description="Polar residues" evidence="5">
    <location>
        <begin position="1890"/>
        <end position="1912"/>
    </location>
</feature>
<accession>A0ABR0WBE7</accession>
<dbReference type="InterPro" id="IPR056882">
    <property type="entry name" value="MOM1_dom"/>
</dbReference>
<dbReference type="SUPFAM" id="SSF54160">
    <property type="entry name" value="Chromo domain-like"/>
    <property type="match status" value="2"/>
</dbReference>
<feature type="compositionally biased region" description="Low complexity" evidence="5">
    <location>
        <begin position="84"/>
        <end position="93"/>
    </location>
</feature>
<dbReference type="Gene3D" id="3.30.40.10">
    <property type="entry name" value="Zinc/RING finger domain, C3HC4 (zinc finger)"/>
    <property type="match status" value="1"/>
</dbReference>
<dbReference type="PANTHER" id="PTHR45623">
    <property type="entry name" value="CHROMODOMAIN-HELICASE-DNA-BINDING PROTEIN 3-RELATED-RELATED"/>
    <property type="match status" value="1"/>
</dbReference>
<dbReference type="InterPro" id="IPR000953">
    <property type="entry name" value="Chromo/chromo_shadow_dom"/>
</dbReference>
<dbReference type="Gene3D" id="2.40.50.40">
    <property type="match status" value="2"/>
</dbReference>
<keyword evidence="8" id="KW-1185">Reference proteome</keyword>
<dbReference type="Pfam" id="PF25029">
    <property type="entry name" value="MOM1"/>
    <property type="match status" value="1"/>
</dbReference>
<feature type="compositionally biased region" description="Polar residues" evidence="5">
    <location>
        <begin position="28"/>
        <end position="42"/>
    </location>
</feature>
<dbReference type="EMBL" id="JABTTQ020000012">
    <property type="protein sequence ID" value="KAK6144384.1"/>
    <property type="molecule type" value="Genomic_DNA"/>
</dbReference>
<name>A0ABR0WBE7_REHGL</name>
<evidence type="ECO:0000259" key="6">
    <source>
        <dbReference type="PROSITE" id="PS50013"/>
    </source>
</evidence>
<dbReference type="InterPro" id="IPR016197">
    <property type="entry name" value="Chromo-like_dom_sf"/>
</dbReference>
<reference evidence="7 8" key="1">
    <citation type="journal article" date="2021" name="Comput. Struct. Biotechnol. J.">
        <title>De novo genome assembly of the potent medicinal plant Rehmannia glutinosa using nanopore technology.</title>
        <authorList>
            <person name="Ma L."/>
            <person name="Dong C."/>
            <person name="Song C."/>
            <person name="Wang X."/>
            <person name="Zheng X."/>
            <person name="Niu Y."/>
            <person name="Chen S."/>
            <person name="Feng W."/>
        </authorList>
    </citation>
    <scope>NUCLEOTIDE SEQUENCE [LARGE SCALE GENOMIC DNA]</scope>
    <source>
        <strain evidence="7">DH-2019</strain>
    </source>
</reference>
<dbReference type="InterPro" id="IPR013083">
    <property type="entry name" value="Znf_RING/FYVE/PHD"/>
</dbReference>
<protein>
    <recommendedName>
        <fullName evidence="6">Chromo domain-containing protein</fullName>
    </recommendedName>
</protein>
<dbReference type="SMART" id="SM00298">
    <property type="entry name" value="CHROMO"/>
    <property type="match status" value="2"/>
</dbReference>
<keyword evidence="2" id="KW-0547">Nucleotide-binding</keyword>
<feature type="domain" description="Chromo" evidence="6">
    <location>
        <begin position="517"/>
        <end position="584"/>
    </location>
</feature>
<evidence type="ECO:0000256" key="4">
    <source>
        <dbReference type="ARBA" id="ARBA00023242"/>
    </source>
</evidence>
<evidence type="ECO:0000256" key="2">
    <source>
        <dbReference type="ARBA" id="ARBA00022741"/>
    </source>
</evidence>
<proteinExistence type="predicted"/>
<feature type="domain" description="Chromo" evidence="6">
    <location>
        <begin position="586"/>
        <end position="631"/>
    </location>
</feature>
<evidence type="ECO:0000313" key="8">
    <source>
        <dbReference type="Proteomes" id="UP001318860"/>
    </source>
</evidence>
<dbReference type="Proteomes" id="UP001318860">
    <property type="component" value="Unassembled WGS sequence"/>
</dbReference>
<evidence type="ECO:0000256" key="3">
    <source>
        <dbReference type="ARBA" id="ARBA00022840"/>
    </source>
</evidence>
<dbReference type="Gene3D" id="3.40.50.300">
    <property type="entry name" value="P-loop containing nucleotide triphosphate hydrolases"/>
    <property type="match status" value="1"/>
</dbReference>
<keyword evidence="3" id="KW-0067">ATP-binding</keyword>
<feature type="region of interest" description="Disordered" evidence="5">
    <location>
        <begin position="1597"/>
        <end position="1616"/>
    </location>
</feature>
<dbReference type="PROSITE" id="PS50013">
    <property type="entry name" value="CHROMO_2"/>
    <property type="match status" value="2"/>
</dbReference>